<gene>
    <name evidence="3" type="ORF">BECKSD772E_GA0070983_11984</name>
    <name evidence="2" type="ORF">BECKSD772F_GA0070984_11944</name>
</gene>
<name>A0A450Z720_9GAMM</name>
<keyword evidence="1" id="KW-0472">Membrane</keyword>
<organism evidence="3">
    <name type="scientific">Candidatus Kentrum sp. SD</name>
    <dbReference type="NCBI Taxonomy" id="2126332"/>
    <lineage>
        <taxon>Bacteria</taxon>
        <taxon>Pseudomonadati</taxon>
        <taxon>Pseudomonadota</taxon>
        <taxon>Gammaproteobacteria</taxon>
        <taxon>Candidatus Kentrum</taxon>
    </lineage>
</organism>
<feature type="transmembrane region" description="Helical" evidence="1">
    <location>
        <begin position="40"/>
        <end position="59"/>
    </location>
</feature>
<keyword evidence="1" id="KW-0812">Transmembrane</keyword>
<dbReference type="EMBL" id="CAADFU010000198">
    <property type="protein sequence ID" value="VFK49601.1"/>
    <property type="molecule type" value="Genomic_DNA"/>
</dbReference>
<keyword evidence="1" id="KW-1133">Transmembrane helix</keyword>
<reference evidence="3" key="1">
    <citation type="submission" date="2019-02" db="EMBL/GenBank/DDBJ databases">
        <authorList>
            <person name="Gruber-Vodicka R. H."/>
            <person name="Seah K. B. B."/>
        </authorList>
    </citation>
    <scope>NUCLEOTIDE SEQUENCE</scope>
    <source>
        <strain evidence="3">BECK_S1320</strain>
        <strain evidence="2">BECK_S1321</strain>
    </source>
</reference>
<evidence type="ECO:0000313" key="2">
    <source>
        <dbReference type="EMBL" id="VFK44751.1"/>
    </source>
</evidence>
<protein>
    <submittedName>
        <fullName evidence="3">Uncharacterized protein</fullName>
    </submittedName>
</protein>
<dbReference type="EMBL" id="CAADFR010000194">
    <property type="protein sequence ID" value="VFK44751.1"/>
    <property type="molecule type" value="Genomic_DNA"/>
</dbReference>
<evidence type="ECO:0000313" key="3">
    <source>
        <dbReference type="EMBL" id="VFK49601.1"/>
    </source>
</evidence>
<accession>A0A450Z720</accession>
<evidence type="ECO:0000256" key="1">
    <source>
        <dbReference type="SAM" id="Phobius"/>
    </source>
</evidence>
<sequence>MESRCESRLYGKNMVSGLNFCGFRSRLRFDRVNLFISRSALQMDLVLTVFYYCGIMVHWSEAKPR</sequence>
<proteinExistence type="predicted"/>
<dbReference type="AlphaFoldDB" id="A0A450Z720"/>